<dbReference type="InterPro" id="IPR001387">
    <property type="entry name" value="Cro/C1-type_HTH"/>
</dbReference>
<keyword evidence="3" id="KW-1185">Reference proteome</keyword>
<protein>
    <submittedName>
        <fullName evidence="2">Helix-turn-helix transcriptional regulator</fullName>
    </submittedName>
</protein>
<dbReference type="SUPFAM" id="SSF47413">
    <property type="entry name" value="lambda repressor-like DNA-binding domains"/>
    <property type="match status" value="1"/>
</dbReference>
<gene>
    <name evidence="2" type="ORF">ACE5LO_11750</name>
</gene>
<accession>A0ABV5C397</accession>
<sequence>MAASTSEYAELLYLRRMVKKLPAPDMAKTIGVSTETYLRSERGEREFTLVEAMKIANKLNMPIALVFPKIFEQDVAN</sequence>
<dbReference type="Gene3D" id="1.10.260.40">
    <property type="entry name" value="lambda repressor-like DNA-binding domains"/>
    <property type="match status" value="1"/>
</dbReference>
<evidence type="ECO:0000313" key="3">
    <source>
        <dbReference type="Proteomes" id="UP001580430"/>
    </source>
</evidence>
<organism evidence="2 3">
    <name type="scientific">Paenibacillus medicaginis</name>
    <dbReference type="NCBI Taxonomy" id="1470560"/>
    <lineage>
        <taxon>Bacteria</taxon>
        <taxon>Bacillati</taxon>
        <taxon>Bacillota</taxon>
        <taxon>Bacilli</taxon>
        <taxon>Bacillales</taxon>
        <taxon>Paenibacillaceae</taxon>
        <taxon>Paenibacillus</taxon>
    </lineage>
</organism>
<feature type="domain" description="HTH cro/C1-type" evidence="1">
    <location>
        <begin position="12"/>
        <end position="66"/>
    </location>
</feature>
<proteinExistence type="predicted"/>
<dbReference type="Pfam" id="PF01381">
    <property type="entry name" value="HTH_3"/>
    <property type="match status" value="1"/>
</dbReference>
<name>A0ABV5C397_9BACL</name>
<dbReference type="RefSeq" id="WP_375520211.1">
    <property type="nucleotide sequence ID" value="NZ_JBHIRY010000009.1"/>
</dbReference>
<dbReference type="CDD" id="cd00093">
    <property type="entry name" value="HTH_XRE"/>
    <property type="match status" value="1"/>
</dbReference>
<dbReference type="PROSITE" id="PS50943">
    <property type="entry name" value="HTH_CROC1"/>
    <property type="match status" value="1"/>
</dbReference>
<dbReference type="EMBL" id="JBHIRY010000009">
    <property type="protein sequence ID" value="MFB5761065.1"/>
    <property type="molecule type" value="Genomic_DNA"/>
</dbReference>
<dbReference type="InterPro" id="IPR010982">
    <property type="entry name" value="Lambda_DNA-bd_dom_sf"/>
</dbReference>
<evidence type="ECO:0000259" key="1">
    <source>
        <dbReference type="PROSITE" id="PS50943"/>
    </source>
</evidence>
<comment type="caution">
    <text evidence="2">The sequence shown here is derived from an EMBL/GenBank/DDBJ whole genome shotgun (WGS) entry which is preliminary data.</text>
</comment>
<dbReference type="Proteomes" id="UP001580430">
    <property type="component" value="Unassembled WGS sequence"/>
</dbReference>
<evidence type="ECO:0000313" key="2">
    <source>
        <dbReference type="EMBL" id="MFB5761065.1"/>
    </source>
</evidence>
<reference evidence="2 3" key="1">
    <citation type="submission" date="2024-09" db="EMBL/GenBank/DDBJ databases">
        <title>Paenibacillus zeirhizospherea sp. nov., isolated from surface of the maize (Zea mays) roots in a horticulture field, Hungary.</title>
        <authorList>
            <person name="Marton D."/>
            <person name="Farkas M."/>
            <person name="Bedics A."/>
            <person name="Toth E."/>
            <person name="Tancsics A."/>
            <person name="Boka K."/>
            <person name="Marati G."/>
            <person name="Kriszt B."/>
            <person name="Cserhati M."/>
        </authorList>
    </citation>
    <scope>NUCLEOTIDE SEQUENCE [LARGE SCALE GENOMIC DNA]</scope>
    <source>
        <strain evidence="2 3">JCM 18446</strain>
    </source>
</reference>